<dbReference type="Proteomes" id="UP000533639">
    <property type="component" value="Unassembled WGS sequence"/>
</dbReference>
<reference evidence="1 2" key="1">
    <citation type="submission" date="2020-06" db="EMBL/GenBank/DDBJ databases">
        <authorList>
            <person name="Criscuolo A."/>
        </authorList>
    </citation>
    <scope>NUCLEOTIDE SEQUENCE [LARGE SCALE GENOMIC DNA]</scope>
    <source>
        <strain evidence="1">PXU-55</strain>
    </source>
</reference>
<dbReference type="AlphaFoldDB" id="A0A9N8P1R4"/>
<name>A0A9N8P1R4_9FLAO</name>
<gene>
    <name evidence="1" type="ORF">FLAPXU55_02113</name>
</gene>
<dbReference type="EMBL" id="CAIJDE010000040">
    <property type="protein sequence ID" value="CAC9974416.1"/>
    <property type="molecule type" value="Genomic_DNA"/>
</dbReference>
<keyword evidence="2" id="KW-1185">Reference proteome</keyword>
<protein>
    <submittedName>
        <fullName evidence="1">Uncharacterized protein</fullName>
    </submittedName>
</protein>
<comment type="caution">
    <text evidence="1">The sequence shown here is derived from an EMBL/GenBank/DDBJ whole genome shotgun (WGS) entry which is preliminary data.</text>
</comment>
<dbReference type="RefSeq" id="WP_180857628.1">
    <property type="nucleotide sequence ID" value="NZ_CAIJDE010000040.1"/>
</dbReference>
<sequence>MNKIYPLEWFDLIISQTLAPERLITEKMSKQDFTTISEHIEKESKNIQNYLKREIFLLRRKREVRLQVRKYHSTVIYLLDIIIEYQKPNILHNSQLSSLYELFQTKLEELLSIIESRFSDFLSLDERVPITYLMLSRSELELKLKKVSAKSYAGLNGRIAQIVVKNLSQFLETFSGKKITYRQLLYQKELLMGIKNIGKTVDVNLFSSIEKLLIEKNFNSSEYVDYMIEQINNEIDEKDSIPYRITKLLFLQKEFERIYSNENISFDPSRNNIKADLGNWFKQEIYFLERKFELSIKADVEGINDSTQNADKDSKIECDLSADQLALILRAADESRIVKARSMNYFFRMIIPYLSTPYKKELSYQSVRSKSYSAEDRDKDIAVQTLEKIIKKINTY</sequence>
<accession>A0A9N8P1R4</accession>
<evidence type="ECO:0000313" key="2">
    <source>
        <dbReference type="Proteomes" id="UP000533639"/>
    </source>
</evidence>
<evidence type="ECO:0000313" key="1">
    <source>
        <dbReference type="EMBL" id="CAC9974416.1"/>
    </source>
</evidence>
<proteinExistence type="predicted"/>
<organism evidence="1 2">
    <name type="scientific">Flavobacterium panici</name>
    <dbReference type="NCBI Taxonomy" id="2654843"/>
    <lineage>
        <taxon>Bacteria</taxon>
        <taxon>Pseudomonadati</taxon>
        <taxon>Bacteroidota</taxon>
        <taxon>Flavobacteriia</taxon>
        <taxon>Flavobacteriales</taxon>
        <taxon>Flavobacteriaceae</taxon>
        <taxon>Flavobacterium</taxon>
    </lineage>
</organism>